<dbReference type="Pfam" id="PF05593">
    <property type="entry name" value="RHS_repeat"/>
    <property type="match status" value="5"/>
</dbReference>
<dbReference type="InterPro" id="IPR056823">
    <property type="entry name" value="TEN-like_YD-shell"/>
</dbReference>
<comment type="caution">
    <text evidence="6">The sequence shown here is derived from an EMBL/GenBank/DDBJ whole genome shotgun (WGS) entry which is preliminary data.</text>
</comment>
<evidence type="ECO:0000259" key="4">
    <source>
        <dbReference type="Pfam" id="PF21725"/>
    </source>
</evidence>
<feature type="compositionally biased region" description="Basic and acidic residues" evidence="2">
    <location>
        <begin position="184"/>
        <end position="195"/>
    </location>
</feature>
<dbReference type="InterPro" id="IPR022385">
    <property type="entry name" value="Rhs_assc_core"/>
</dbReference>
<reference evidence="6" key="2">
    <citation type="journal article" date="2023" name="Int. J. Syst. Evol. Microbiol.">
        <title>Streptomyces marispadix sp. nov., isolated from marine beach sediment of the Northern Coast of Portugal.</title>
        <authorList>
            <person name="dos Santos J.D.N."/>
            <person name="Vitorino I.R."/>
            <person name="Kallscheuer N."/>
            <person name="Srivastava A."/>
            <person name="Krautwurst S."/>
            <person name="Marz M."/>
            <person name="Jogler C."/>
            <person name="Lobo Da Cunha A."/>
            <person name="Catita J."/>
            <person name="Goncalves H."/>
            <person name="Gonzalez I."/>
            <person name="Reyes F."/>
            <person name="Lage O.M."/>
        </authorList>
    </citation>
    <scope>NUCLEOTIDE SEQUENCE</scope>
    <source>
        <strain evidence="6">M600PL45_2</strain>
    </source>
</reference>
<evidence type="ECO:0000259" key="3">
    <source>
        <dbReference type="Pfam" id="PF20148"/>
    </source>
</evidence>
<gene>
    <name evidence="6" type="ORF">MMA15_24715</name>
</gene>
<feature type="domain" description="Teneurin-like YD-shell" evidence="5">
    <location>
        <begin position="1151"/>
        <end position="1410"/>
    </location>
</feature>
<dbReference type="NCBIfam" id="TIGR03696">
    <property type="entry name" value="Rhs_assc_core"/>
    <property type="match status" value="1"/>
</dbReference>
<evidence type="ECO:0000259" key="5">
    <source>
        <dbReference type="Pfam" id="PF25023"/>
    </source>
</evidence>
<dbReference type="PANTHER" id="PTHR32305:SF15">
    <property type="entry name" value="PROTEIN RHSA-RELATED"/>
    <property type="match status" value="1"/>
</dbReference>
<dbReference type="Pfam" id="PF25023">
    <property type="entry name" value="TEN_YD-shell"/>
    <property type="match status" value="2"/>
</dbReference>
<evidence type="ECO:0000256" key="2">
    <source>
        <dbReference type="SAM" id="MobiDB-lite"/>
    </source>
</evidence>
<feature type="domain" description="Teneurin-like YD-shell" evidence="5">
    <location>
        <begin position="834"/>
        <end position="1007"/>
    </location>
</feature>
<keyword evidence="7" id="KW-1185">Reference proteome</keyword>
<dbReference type="Pfam" id="PF21725">
    <property type="entry name" value="T7SS_signal"/>
    <property type="match status" value="1"/>
</dbReference>
<dbReference type="RefSeq" id="WP_241062372.1">
    <property type="nucleotide sequence ID" value="NZ_JAKWJU010000002.1"/>
</dbReference>
<dbReference type="InterPro" id="IPR045351">
    <property type="entry name" value="DUF6531"/>
</dbReference>
<dbReference type="InterPro" id="IPR006530">
    <property type="entry name" value="YD"/>
</dbReference>
<dbReference type="Proteomes" id="UP001166784">
    <property type="component" value="Unassembled WGS sequence"/>
</dbReference>
<dbReference type="Gene3D" id="2.180.10.10">
    <property type="entry name" value="RHS repeat-associated core"/>
    <property type="match status" value="3"/>
</dbReference>
<sequence length="1566" mass="171941">MGLGDAFNDAVGAAKDGMEAVGDGVEWVGDKAADGLDSVGLEGAAEGVRDAGEWAADKLGADVAERQLGETEDPKEIIHGDVEKLTDRAEHLRDFSKAFDNLGSGLKRLDVHGWEGEAGEAFRAEFAPQPKFWIQAADACEAAAKQMVQYASTVQWAQGEAKEAIALYKKSKAASDKAVGDYNAKADEWNRKNDSGQDPGPKPPPFQDPGKAGLDRAQHMVGEARHQRDDAARRARDAVKGLVEQAPEMPGGWELIKSAGRDMAEGMALSNMHVTGGVLKGLGETVGLVRMLNPTDPYNMTHPGQYLQNMNGVATGLASTVAHPERLVGIVKNQNWRDPSEAIGKIAVDLIGGKGSGGLVKGGLKGGLKAGGKEAIEQGAKEGARKSVKERLTDLARDLNCKVLRNEPVDMATGRMVLPQTDVSLPGTFPLAFNRTFESAYRNGGWFGPAWASTIDERLEVDAEGVVHVAADGSVRAYPHPAPGLPVSPERGVPWSLERHPDGSYILHDPVERITRTFEAPAGVEPGGDGIARLASTSDAQGNWTSVEWDLGEPHSMTHSGGYELTFTCDAGRITALALSTPEGPLRLRSYAYSERGFLTSVADSEDRATEYDVDERGRITKWTDSNGRSFSYTYDDEDRCIHHEGEAGHLKARFEYGLDSREPGCTTTRVTDSFGHTSLFTVDARLRIVAETDRAGRTTRTSYDEQHRPLAVTDALGATFTYRYDDVGRLLEIERPDGTTASVAYDEHGNLVELRDPDGAATHRSYDEAGRLVGTVRPDGTATVLAYDDHGRLASVTDPLGQVTLVECNPAGLPTRVVDPLGAATVYRRDAFGRPVAVTDALGNTTELTWTTGGKLARRTRPDGATEAWEWDGEGNLLLYTDQIDSVTKYEYTHFDLLAARTDPDGSRHVFTYDTELRLRRVTNPQGLNWKYEYDPTGLVVGEVDFDGRSLHYWYDGVGRLSMRSNMLGQSVSYKRDELGRITSKNVDGDEIVYAYDPAGRLLCAATSDSELVLQRDRMGRIRTEMYEGRVLDFDRDELGRTIRRTTPAGAVTAYAYDPAGNRVGIDLEGHTLTSVFDAAGHEVERRMDAAVTWANSWDTAGRLIGQIVTSDSVVDGSRLGTVQQRNYEYRADGHLAGLTDYLNGTRRFSLDRVGRITQVTGANWTETYTYDAAGNITHATWPHAHSEEAAGAREYAGMRLARAGRWTYIHDEVGRVIERRKTRLSRKPDVWRYVWNAEDRLTSCTTPDGTVWTYRYDPLGRRSAKQRLDTNGRVVEETVFTWDGNQLLEQATTLGVTRSVALTWEYDGLIPLAQAERAYEVDTQQAVDTRFFAIVTDLVGTPKELVSTRGELAWRTRSTLWGTTAVAHGATAHTPLRHPGQYADPETGLNYNLNRHYDPATARYMSPDPAGLGPAPNPMAWVQNPLAWADPLGLAKCDPADGMTNRERPPVDGDTNYVVDDPNDWSKTITDIDRVEGDTLWEEKQATGQDPRINTERWVEKHVFKKLDSYVEARAHLEGWQNAKLGMDFTTPGATPEFKAAVDQAIGQWKANNPGSEVRVRWAS</sequence>
<dbReference type="InterPro" id="IPR031325">
    <property type="entry name" value="RHS_repeat"/>
</dbReference>
<evidence type="ECO:0000313" key="6">
    <source>
        <dbReference type="EMBL" id="MCH6163479.1"/>
    </source>
</evidence>
<dbReference type="PANTHER" id="PTHR32305">
    <property type="match status" value="1"/>
</dbReference>
<dbReference type="InterPro" id="IPR049082">
    <property type="entry name" value="T7SS_signal"/>
</dbReference>
<keyword evidence="1" id="KW-0677">Repeat</keyword>
<evidence type="ECO:0000256" key="1">
    <source>
        <dbReference type="ARBA" id="ARBA00022737"/>
    </source>
</evidence>
<dbReference type="SUPFAM" id="SSF69304">
    <property type="entry name" value="Tricorn protease N-terminal domain"/>
    <property type="match status" value="1"/>
</dbReference>
<dbReference type="InterPro" id="IPR050708">
    <property type="entry name" value="T6SS_VgrG/RHS"/>
</dbReference>
<feature type="region of interest" description="Disordered" evidence="2">
    <location>
        <begin position="184"/>
        <end position="213"/>
    </location>
</feature>
<feature type="domain" description="Putative T7SS secretion signal" evidence="4">
    <location>
        <begin position="14"/>
        <end position="250"/>
    </location>
</feature>
<name>A0ABS9T4L8_9ACTN</name>
<feature type="domain" description="DUF6531" evidence="3">
    <location>
        <begin position="407"/>
        <end position="477"/>
    </location>
</feature>
<evidence type="ECO:0000313" key="7">
    <source>
        <dbReference type="Proteomes" id="UP001166784"/>
    </source>
</evidence>
<dbReference type="EMBL" id="JAKWJU010000002">
    <property type="protein sequence ID" value="MCH6163479.1"/>
    <property type="molecule type" value="Genomic_DNA"/>
</dbReference>
<reference evidence="6" key="1">
    <citation type="submission" date="2022-03" db="EMBL/GenBank/DDBJ databases">
        <authorList>
            <person name="Santos J.D.N."/>
            <person name="Kallscheuer N."/>
            <person name="Jogler C."/>
            <person name="Lage O.M."/>
        </authorList>
    </citation>
    <scope>NUCLEOTIDE SEQUENCE</scope>
    <source>
        <strain evidence="6">M600PL45_2</strain>
    </source>
</reference>
<organism evidence="6 7">
    <name type="scientific">Streptomyces marispadix</name>
    <dbReference type="NCBI Taxonomy" id="2922868"/>
    <lineage>
        <taxon>Bacteria</taxon>
        <taxon>Bacillati</taxon>
        <taxon>Actinomycetota</taxon>
        <taxon>Actinomycetes</taxon>
        <taxon>Kitasatosporales</taxon>
        <taxon>Streptomycetaceae</taxon>
        <taxon>Streptomyces</taxon>
    </lineage>
</organism>
<protein>
    <submittedName>
        <fullName evidence="6">DUF6531 domain-containing protein</fullName>
    </submittedName>
</protein>
<dbReference type="Pfam" id="PF20148">
    <property type="entry name" value="DUF6531"/>
    <property type="match status" value="1"/>
</dbReference>
<accession>A0ABS9T4L8</accession>
<dbReference type="NCBIfam" id="TIGR01643">
    <property type="entry name" value="YD_repeat_2x"/>
    <property type="match status" value="11"/>
</dbReference>
<proteinExistence type="predicted"/>